<proteinExistence type="predicted"/>
<evidence type="ECO:0000313" key="3">
    <source>
        <dbReference type="Proteomes" id="UP001310890"/>
    </source>
</evidence>
<sequence>MRQRGAGPRNIIANFGFSFDFPGAAVSDVAPIEPAPKRRKTMTVEDGDRKKKLAPPTPPASQPDPAPISIAKTIKKIPKRQPNVAVVKATTTENVDDDSFIAIKKPGRTRKQQPKDGKIDAVMQAPPAVPEVMLLEDEPLVKSRPKRQARAKRVFEDAAPALAVEKITQSKPRRRKAEEKVVAHDEGEDENLGMHGTLQSAAIGCLDEDRARNVKPTRQRTRKLAKLEAAPDITALPVCESATRSTARARKVKAPSPAVEAIEPENKRDVLTLDPIRPTTSSLLIQQSMQSPARQPLGESDANVTRPSISPLKKPKLLEQYLGPKLPSSKRKAPTTKTKRAAPAARGGKTAVTLPTSLPEPDIASATIKQQPTKISRAAAAEEQEDWLFAPMPPRKRNRPAAKDIKSAVAVAAPPATIKKRVHAVDVDADVDVSLDDLVRDIGSMAPAKRAVGSGARGKRG</sequence>
<feature type="compositionally biased region" description="Low complexity" evidence="1">
    <location>
        <begin position="341"/>
        <end position="351"/>
    </location>
</feature>
<feature type="region of interest" description="Disordered" evidence="1">
    <location>
        <begin position="29"/>
        <end position="67"/>
    </location>
</feature>
<organism evidence="2 3">
    <name type="scientific">Meristemomyces frigidus</name>
    <dbReference type="NCBI Taxonomy" id="1508187"/>
    <lineage>
        <taxon>Eukaryota</taxon>
        <taxon>Fungi</taxon>
        <taxon>Dikarya</taxon>
        <taxon>Ascomycota</taxon>
        <taxon>Pezizomycotina</taxon>
        <taxon>Dothideomycetes</taxon>
        <taxon>Dothideomycetidae</taxon>
        <taxon>Mycosphaerellales</taxon>
        <taxon>Teratosphaeriaceae</taxon>
        <taxon>Meristemomyces</taxon>
    </lineage>
</organism>
<gene>
    <name evidence="2" type="ORF">LTR62_005467</name>
</gene>
<feature type="region of interest" description="Disordered" evidence="1">
    <location>
        <begin position="242"/>
        <end position="273"/>
    </location>
</feature>
<dbReference type="Proteomes" id="UP001310890">
    <property type="component" value="Unassembled WGS sequence"/>
</dbReference>
<dbReference type="EMBL" id="JAVRRL010000044">
    <property type="protein sequence ID" value="KAK5110929.1"/>
    <property type="molecule type" value="Genomic_DNA"/>
</dbReference>
<reference evidence="2" key="1">
    <citation type="submission" date="2023-08" db="EMBL/GenBank/DDBJ databases">
        <title>Black Yeasts Isolated from many extreme environments.</title>
        <authorList>
            <person name="Coleine C."/>
            <person name="Stajich J.E."/>
            <person name="Selbmann L."/>
        </authorList>
    </citation>
    <scope>NUCLEOTIDE SEQUENCE</scope>
    <source>
        <strain evidence="2">CCFEE 5401</strain>
    </source>
</reference>
<name>A0AAN7YNH8_9PEZI</name>
<feature type="region of interest" description="Disordered" evidence="1">
    <location>
        <begin position="286"/>
        <end position="363"/>
    </location>
</feature>
<feature type="compositionally biased region" description="Basic and acidic residues" evidence="1">
    <location>
        <begin position="176"/>
        <end position="185"/>
    </location>
</feature>
<evidence type="ECO:0000256" key="1">
    <source>
        <dbReference type="SAM" id="MobiDB-lite"/>
    </source>
</evidence>
<accession>A0AAN7YNH8</accession>
<dbReference type="AlphaFoldDB" id="A0AAN7YNH8"/>
<comment type="caution">
    <text evidence="2">The sequence shown here is derived from an EMBL/GenBank/DDBJ whole genome shotgun (WGS) entry which is preliminary data.</text>
</comment>
<feature type="region of interest" description="Disordered" evidence="1">
    <location>
        <begin position="166"/>
        <end position="196"/>
    </location>
</feature>
<protein>
    <submittedName>
        <fullName evidence="2">Uncharacterized protein</fullName>
    </submittedName>
</protein>
<feature type="compositionally biased region" description="Basic residues" evidence="1">
    <location>
        <begin position="328"/>
        <end position="340"/>
    </location>
</feature>
<evidence type="ECO:0000313" key="2">
    <source>
        <dbReference type="EMBL" id="KAK5110929.1"/>
    </source>
</evidence>
<feature type="compositionally biased region" description="Pro residues" evidence="1">
    <location>
        <begin position="55"/>
        <end position="66"/>
    </location>
</feature>